<reference evidence="9" key="1">
    <citation type="submission" date="2021-01" db="EMBL/GenBank/DDBJ databases">
        <authorList>
            <person name="Corre E."/>
            <person name="Pelletier E."/>
            <person name="Niang G."/>
            <person name="Scheremetjew M."/>
            <person name="Finn R."/>
            <person name="Kale V."/>
            <person name="Holt S."/>
            <person name="Cochrane G."/>
            <person name="Meng A."/>
            <person name="Brown T."/>
            <person name="Cohen L."/>
        </authorList>
    </citation>
    <scope>NUCLEOTIDE SEQUENCE</scope>
    <source>
        <strain evidence="9">SAG 36.94</strain>
    </source>
</reference>
<evidence type="ECO:0000256" key="1">
    <source>
        <dbReference type="ARBA" id="ARBA00004123"/>
    </source>
</evidence>
<dbReference type="InterPro" id="IPR045127">
    <property type="entry name" value="TAF11-like"/>
</dbReference>
<evidence type="ECO:0000256" key="6">
    <source>
        <dbReference type="ARBA" id="ARBA00072882"/>
    </source>
</evidence>
<dbReference type="PANTHER" id="PTHR13218:SF8">
    <property type="entry name" value="TRANSCRIPTION INITIATION FACTOR TFIID SUBUNIT 11"/>
    <property type="match status" value="1"/>
</dbReference>
<dbReference type="SUPFAM" id="SSF47113">
    <property type="entry name" value="Histone-fold"/>
    <property type="match status" value="1"/>
</dbReference>
<dbReference type="GO" id="GO:0051123">
    <property type="term" value="P:RNA polymerase II preinitiation complex assembly"/>
    <property type="evidence" value="ECO:0007669"/>
    <property type="project" value="InterPro"/>
</dbReference>
<evidence type="ECO:0000256" key="7">
    <source>
        <dbReference type="SAM" id="MobiDB-lite"/>
    </source>
</evidence>
<evidence type="ECO:0000256" key="5">
    <source>
        <dbReference type="ARBA" id="ARBA00023242"/>
    </source>
</evidence>
<dbReference type="FunFam" id="1.10.20.10:FF:000061">
    <property type="entry name" value="TFIID subunit"/>
    <property type="match status" value="1"/>
</dbReference>
<dbReference type="GO" id="GO:0005669">
    <property type="term" value="C:transcription factor TFIID complex"/>
    <property type="evidence" value="ECO:0007669"/>
    <property type="project" value="InterPro"/>
</dbReference>
<dbReference type="EMBL" id="HBGH01014113">
    <property type="protein sequence ID" value="CAD9235748.1"/>
    <property type="molecule type" value="Transcribed_RNA"/>
</dbReference>
<dbReference type="AlphaFoldDB" id="A0A7S1XG47"/>
<name>A0A7S1XG47_9RHOD</name>
<dbReference type="InterPro" id="IPR009072">
    <property type="entry name" value="Histone-fold"/>
</dbReference>
<sequence>MAEDGEGAVEVVSDPGEIPAKKVVASRHDDSAADAPEGPRGVEGPANDQMTAVEEGFEDGDIDGEVLDPFDLDQFDLEKAQKHEYEVVNTFSEAQMRRYESYKRSDLKKEKMKKILMAINPAFGTTAPSDPVMIAIKGLAKLFVGEVVEAALEVMRERDQDGPLLPQHIREAYRRIRRNPSSITAGIRKPDSIRL</sequence>
<evidence type="ECO:0000256" key="4">
    <source>
        <dbReference type="ARBA" id="ARBA00023163"/>
    </source>
</evidence>
<proteinExistence type="inferred from homology"/>
<dbReference type="InterPro" id="IPR006809">
    <property type="entry name" value="TAFII28_dom"/>
</dbReference>
<evidence type="ECO:0000259" key="8">
    <source>
        <dbReference type="Pfam" id="PF04719"/>
    </source>
</evidence>
<keyword evidence="3" id="KW-0805">Transcription regulation</keyword>
<comment type="subcellular location">
    <subcellularLocation>
        <location evidence="1">Nucleus</location>
    </subcellularLocation>
</comment>
<dbReference type="Gene3D" id="1.10.20.10">
    <property type="entry name" value="Histone, subunit A"/>
    <property type="match status" value="1"/>
</dbReference>
<gene>
    <name evidence="9" type="ORF">CCAE0312_LOCUS7839</name>
</gene>
<dbReference type="GO" id="GO:0016251">
    <property type="term" value="F:RNA polymerase II general transcription initiation factor activity"/>
    <property type="evidence" value="ECO:0007669"/>
    <property type="project" value="TreeGrafter"/>
</dbReference>
<dbReference type="GO" id="GO:0046982">
    <property type="term" value="F:protein heterodimerization activity"/>
    <property type="evidence" value="ECO:0007669"/>
    <property type="project" value="InterPro"/>
</dbReference>
<evidence type="ECO:0000313" key="9">
    <source>
        <dbReference type="EMBL" id="CAD9235748.1"/>
    </source>
</evidence>
<comment type="similarity">
    <text evidence="2">Belongs to the TAF11 family.</text>
</comment>
<organism evidence="9">
    <name type="scientific">Compsopogon caeruleus</name>
    <dbReference type="NCBI Taxonomy" id="31354"/>
    <lineage>
        <taxon>Eukaryota</taxon>
        <taxon>Rhodophyta</taxon>
        <taxon>Compsopogonophyceae</taxon>
        <taxon>Compsopogonales</taxon>
        <taxon>Compsopogonaceae</taxon>
        <taxon>Compsopogon</taxon>
    </lineage>
</organism>
<evidence type="ECO:0000256" key="2">
    <source>
        <dbReference type="ARBA" id="ARBA00009788"/>
    </source>
</evidence>
<feature type="domain" description="TAFII28-like protein" evidence="8">
    <location>
        <begin position="87"/>
        <end position="175"/>
    </location>
</feature>
<keyword evidence="5" id="KW-0539">Nucleus</keyword>
<dbReference type="CDD" id="cd08048">
    <property type="entry name" value="HFD_TAF11"/>
    <property type="match status" value="1"/>
</dbReference>
<keyword evidence="4" id="KW-0804">Transcription</keyword>
<dbReference type="PANTHER" id="PTHR13218">
    <property type="entry name" value="TRANSCRIPTION INITIATION FACTOR TFIID SUBUNIT 11-RELATED"/>
    <property type="match status" value="1"/>
</dbReference>
<feature type="region of interest" description="Disordered" evidence="7">
    <location>
        <begin position="1"/>
        <end position="61"/>
    </location>
</feature>
<protein>
    <recommendedName>
        <fullName evidence="6">Transcription initiation factor TFIID subunit 11</fullName>
    </recommendedName>
</protein>
<dbReference type="Pfam" id="PF04719">
    <property type="entry name" value="TAFII28"/>
    <property type="match status" value="1"/>
</dbReference>
<evidence type="ECO:0000256" key="3">
    <source>
        <dbReference type="ARBA" id="ARBA00023015"/>
    </source>
</evidence>
<accession>A0A7S1XG47</accession>